<accession>A0A1C7H1I0</accession>
<feature type="domain" description="SHOCT" evidence="2">
    <location>
        <begin position="82"/>
        <end position="109"/>
    </location>
</feature>
<evidence type="ECO:0000313" key="3">
    <source>
        <dbReference type="EMBL" id="ANU57640.1"/>
    </source>
</evidence>
<feature type="transmembrane region" description="Helical" evidence="1">
    <location>
        <begin position="12"/>
        <end position="34"/>
    </location>
</feature>
<protein>
    <recommendedName>
        <fullName evidence="2">SHOCT domain-containing protein</fullName>
    </recommendedName>
</protein>
<evidence type="ECO:0000259" key="2">
    <source>
        <dbReference type="Pfam" id="PF09851"/>
    </source>
</evidence>
<dbReference type="RefSeq" id="WP_065538626.1">
    <property type="nucleotide sequence ID" value="NZ_CAPDLJ010000077.1"/>
</dbReference>
<proteinExistence type="predicted"/>
<dbReference type="Proteomes" id="UP000092631">
    <property type="component" value="Chromosome"/>
</dbReference>
<reference evidence="4" key="1">
    <citation type="submission" date="2016-04" db="EMBL/GenBank/DDBJ databases">
        <title>Complete Genome Sequences of Twelve Strains of a Stable Defined Moderately Diverse Mouse Microbiota 2 (sDMDMm2).</title>
        <authorList>
            <person name="Uchimura Y."/>
            <person name="Wyss M."/>
            <person name="Brugiroux S."/>
            <person name="Limenitakis J.P."/>
            <person name="Stecher B."/>
            <person name="McCoy K.D."/>
            <person name="Macpherson A.J."/>
        </authorList>
    </citation>
    <scope>NUCLEOTIDE SEQUENCE [LARGE SCALE GENOMIC DNA]</scope>
    <source>
        <strain evidence="4">I48</strain>
    </source>
</reference>
<dbReference type="EMBL" id="CP015401">
    <property type="protein sequence ID" value="ANU57640.1"/>
    <property type="molecule type" value="Genomic_DNA"/>
</dbReference>
<keyword evidence="1" id="KW-0812">Transmembrane</keyword>
<keyword evidence="1" id="KW-0472">Membrane</keyword>
<dbReference type="Pfam" id="PF09851">
    <property type="entry name" value="SHOCT"/>
    <property type="match status" value="1"/>
</dbReference>
<gene>
    <name evidence="3" type="ORF">A4V03_08715</name>
</gene>
<dbReference type="AlphaFoldDB" id="A0A1C7H1I0"/>
<evidence type="ECO:0000256" key="1">
    <source>
        <dbReference type="SAM" id="Phobius"/>
    </source>
</evidence>
<dbReference type="GeneID" id="82187220"/>
<dbReference type="InterPro" id="IPR018649">
    <property type="entry name" value="SHOCT"/>
</dbReference>
<sequence length="111" mass="12281">MESKTSKSMGEKVFIGALLGWAGAFILMCMIFGSFPKKLSDAQYPLFLSLAPGAIIGIIVTYVVNKSSDSNVPPVKQETLEDRLIKLKSLLDQGVLTKEEFEEQKKKILEN</sequence>
<feature type="transmembrane region" description="Helical" evidence="1">
    <location>
        <begin position="46"/>
        <end position="64"/>
    </location>
</feature>
<dbReference type="OrthoDB" id="1448088at2"/>
<keyword evidence="1" id="KW-1133">Transmembrane helix</keyword>
<organism evidence="3 4">
    <name type="scientific">Bacteroides caecimuris</name>
    <dbReference type="NCBI Taxonomy" id="1796613"/>
    <lineage>
        <taxon>Bacteria</taxon>
        <taxon>Pseudomonadati</taxon>
        <taxon>Bacteroidota</taxon>
        <taxon>Bacteroidia</taxon>
        <taxon>Bacteroidales</taxon>
        <taxon>Bacteroidaceae</taxon>
        <taxon>Bacteroides</taxon>
    </lineage>
</organism>
<name>A0A1C7H1I0_9BACE</name>
<keyword evidence="4" id="KW-1185">Reference proteome</keyword>
<evidence type="ECO:0000313" key="4">
    <source>
        <dbReference type="Proteomes" id="UP000092631"/>
    </source>
</evidence>
<dbReference type="KEGG" id="bcae:A4V03_08715"/>